<reference evidence="3" key="1">
    <citation type="journal article" date="2005" name="Nature">
        <title>The map-based sequence of the rice genome.</title>
        <authorList>
            <consortium name="International rice genome sequencing project (IRGSP)"/>
            <person name="Matsumoto T."/>
            <person name="Wu J."/>
            <person name="Kanamori H."/>
            <person name="Katayose Y."/>
            <person name="Fujisawa M."/>
            <person name="Namiki N."/>
            <person name="Mizuno H."/>
            <person name="Yamamoto K."/>
            <person name="Antonio B.A."/>
            <person name="Baba T."/>
            <person name="Sakata K."/>
            <person name="Nagamura Y."/>
            <person name="Aoki H."/>
            <person name="Arikawa K."/>
            <person name="Arita K."/>
            <person name="Bito T."/>
            <person name="Chiden Y."/>
            <person name="Fujitsuka N."/>
            <person name="Fukunaka R."/>
            <person name="Hamada M."/>
            <person name="Harada C."/>
            <person name="Hayashi A."/>
            <person name="Hijishita S."/>
            <person name="Honda M."/>
            <person name="Hosokawa S."/>
            <person name="Ichikawa Y."/>
            <person name="Idonuma A."/>
            <person name="Iijima M."/>
            <person name="Ikeda M."/>
            <person name="Ikeno M."/>
            <person name="Ito K."/>
            <person name="Ito S."/>
            <person name="Ito T."/>
            <person name="Ito Y."/>
            <person name="Ito Y."/>
            <person name="Iwabuchi A."/>
            <person name="Kamiya K."/>
            <person name="Karasawa W."/>
            <person name="Kurita K."/>
            <person name="Katagiri S."/>
            <person name="Kikuta A."/>
            <person name="Kobayashi H."/>
            <person name="Kobayashi N."/>
            <person name="Machita K."/>
            <person name="Maehara T."/>
            <person name="Masukawa M."/>
            <person name="Mizubayashi T."/>
            <person name="Mukai Y."/>
            <person name="Nagasaki H."/>
            <person name="Nagata Y."/>
            <person name="Naito S."/>
            <person name="Nakashima M."/>
            <person name="Nakama Y."/>
            <person name="Nakamichi Y."/>
            <person name="Nakamura M."/>
            <person name="Meguro A."/>
            <person name="Negishi M."/>
            <person name="Ohta I."/>
            <person name="Ohta T."/>
            <person name="Okamoto M."/>
            <person name="Ono N."/>
            <person name="Saji S."/>
            <person name="Sakaguchi M."/>
            <person name="Sakai K."/>
            <person name="Shibata M."/>
            <person name="Shimokawa T."/>
            <person name="Song J."/>
            <person name="Takazaki Y."/>
            <person name="Terasawa K."/>
            <person name="Tsugane M."/>
            <person name="Tsuji K."/>
            <person name="Ueda S."/>
            <person name="Waki K."/>
            <person name="Yamagata H."/>
            <person name="Yamamoto M."/>
            <person name="Yamamoto S."/>
            <person name="Yamane H."/>
            <person name="Yoshiki S."/>
            <person name="Yoshihara R."/>
            <person name="Yukawa K."/>
            <person name="Zhong H."/>
            <person name="Yano M."/>
            <person name="Yuan Q."/>
            <person name="Ouyang S."/>
            <person name="Liu J."/>
            <person name="Jones K.M."/>
            <person name="Gansberger K."/>
            <person name="Moffat K."/>
            <person name="Hill J."/>
            <person name="Bera J."/>
            <person name="Fadrosh D."/>
            <person name="Jin S."/>
            <person name="Johri S."/>
            <person name="Kim M."/>
            <person name="Overton L."/>
            <person name="Reardon M."/>
            <person name="Tsitrin T."/>
            <person name="Vuong H."/>
            <person name="Weaver B."/>
            <person name="Ciecko A."/>
            <person name="Tallon L."/>
            <person name="Jackson J."/>
            <person name="Pai G."/>
            <person name="Aken S.V."/>
            <person name="Utterback T."/>
            <person name="Reidmuller S."/>
            <person name="Feldblyum T."/>
            <person name="Hsiao J."/>
            <person name="Zismann V."/>
            <person name="Iobst S."/>
            <person name="de Vazeille A.R."/>
            <person name="Buell C.R."/>
            <person name="Ying K."/>
            <person name="Li Y."/>
            <person name="Lu T."/>
            <person name="Huang Y."/>
            <person name="Zhao Q."/>
            <person name="Feng Q."/>
            <person name="Zhang L."/>
            <person name="Zhu J."/>
            <person name="Weng Q."/>
            <person name="Mu J."/>
            <person name="Lu Y."/>
            <person name="Fan D."/>
            <person name="Liu Y."/>
            <person name="Guan J."/>
            <person name="Zhang Y."/>
            <person name="Yu S."/>
            <person name="Liu X."/>
            <person name="Zhang Y."/>
            <person name="Hong G."/>
            <person name="Han B."/>
            <person name="Choisne N."/>
            <person name="Demange N."/>
            <person name="Orjeda G."/>
            <person name="Samain S."/>
            <person name="Cattolico L."/>
            <person name="Pelletier E."/>
            <person name="Couloux A."/>
            <person name="Segurens B."/>
            <person name="Wincker P."/>
            <person name="D'Hont A."/>
            <person name="Scarpelli C."/>
            <person name="Weissenbach J."/>
            <person name="Salanoubat M."/>
            <person name="Quetier F."/>
            <person name="Yu Y."/>
            <person name="Kim H.R."/>
            <person name="Rambo T."/>
            <person name="Currie J."/>
            <person name="Collura K."/>
            <person name="Luo M."/>
            <person name="Yang T."/>
            <person name="Ammiraju J.S.S."/>
            <person name="Engler F."/>
            <person name="Soderlund C."/>
            <person name="Wing R.A."/>
            <person name="Palmer L.E."/>
            <person name="de la Bastide M."/>
            <person name="Spiegel L."/>
            <person name="Nascimento L."/>
            <person name="Zutavern T."/>
            <person name="O'Shaughnessy A."/>
            <person name="Dike S."/>
            <person name="Dedhia N."/>
            <person name="Preston R."/>
            <person name="Balija V."/>
            <person name="McCombie W.R."/>
            <person name="Chow T."/>
            <person name="Chen H."/>
            <person name="Chung M."/>
            <person name="Chen C."/>
            <person name="Shaw J."/>
            <person name="Wu H."/>
            <person name="Hsiao K."/>
            <person name="Chao Y."/>
            <person name="Chu M."/>
            <person name="Cheng C."/>
            <person name="Hour A."/>
            <person name="Lee P."/>
            <person name="Lin S."/>
            <person name="Lin Y."/>
            <person name="Liou J."/>
            <person name="Liu S."/>
            <person name="Hsing Y."/>
            <person name="Raghuvanshi S."/>
            <person name="Mohanty A."/>
            <person name="Bharti A.K."/>
            <person name="Gaur A."/>
            <person name="Gupta V."/>
            <person name="Kumar D."/>
            <person name="Ravi V."/>
            <person name="Vij S."/>
            <person name="Kapur A."/>
            <person name="Khurana P."/>
            <person name="Khurana P."/>
            <person name="Khurana J.P."/>
            <person name="Tyagi A.K."/>
            <person name="Gaikwad K."/>
            <person name="Singh A."/>
            <person name="Dalal V."/>
            <person name="Srivastava S."/>
            <person name="Dixit A."/>
            <person name="Pal A.K."/>
            <person name="Ghazi I.A."/>
            <person name="Yadav M."/>
            <person name="Pandit A."/>
            <person name="Bhargava A."/>
            <person name="Sureshbabu K."/>
            <person name="Batra K."/>
            <person name="Sharma T.R."/>
            <person name="Mohapatra T."/>
            <person name="Singh N.K."/>
            <person name="Messing J."/>
            <person name="Nelson A.B."/>
            <person name="Fuks G."/>
            <person name="Kavchok S."/>
            <person name="Keizer G."/>
            <person name="Linton E."/>
            <person name="Llaca V."/>
            <person name="Song R."/>
            <person name="Tanyolac B."/>
            <person name="Young S."/>
            <person name="Ho-Il K."/>
            <person name="Hahn J.H."/>
            <person name="Sangsakoo G."/>
            <person name="Vanavichit A."/>
            <person name="de Mattos Luiz.A.T."/>
            <person name="Zimmer P.D."/>
            <person name="Malone G."/>
            <person name="Dellagostin O."/>
            <person name="de Oliveira A.C."/>
            <person name="Bevan M."/>
            <person name="Bancroft I."/>
            <person name="Minx P."/>
            <person name="Cordum H."/>
            <person name="Wilson R."/>
            <person name="Cheng Z."/>
            <person name="Jin W."/>
            <person name="Jiang J."/>
            <person name="Leong S.A."/>
            <person name="Iwama H."/>
            <person name="Gojobori T."/>
            <person name="Itoh T."/>
            <person name="Niimura Y."/>
            <person name="Fujii Y."/>
            <person name="Habara T."/>
            <person name="Sakai H."/>
            <person name="Sato Y."/>
            <person name="Wilson G."/>
            <person name="Kumar K."/>
            <person name="McCouch S."/>
            <person name="Juretic N."/>
            <person name="Hoen D."/>
            <person name="Wright S."/>
            <person name="Bruskiewich R."/>
            <person name="Bureau T."/>
            <person name="Miyao A."/>
            <person name="Hirochika H."/>
            <person name="Nishikawa T."/>
            <person name="Kadowaki K."/>
            <person name="Sugiura M."/>
            <person name="Burr B."/>
            <person name="Sasaki T."/>
        </authorList>
    </citation>
    <scope>NUCLEOTIDE SEQUENCE [LARGE SCALE GENOMIC DNA]</scope>
    <source>
        <strain evidence="3">cv. Nipponbare</strain>
    </source>
</reference>
<protein>
    <submittedName>
        <fullName evidence="2">Fibrillarin</fullName>
    </submittedName>
</protein>
<organism evidence="2 3">
    <name type="scientific">Oryza sativa subsp. japonica</name>
    <name type="common">Rice</name>
    <dbReference type="NCBI Taxonomy" id="39947"/>
    <lineage>
        <taxon>Eukaryota</taxon>
        <taxon>Viridiplantae</taxon>
        <taxon>Streptophyta</taxon>
        <taxon>Embryophyta</taxon>
        <taxon>Tracheophyta</taxon>
        <taxon>Spermatophyta</taxon>
        <taxon>Magnoliopsida</taxon>
        <taxon>Liliopsida</taxon>
        <taxon>Poales</taxon>
        <taxon>Poaceae</taxon>
        <taxon>BOP clade</taxon>
        <taxon>Oryzoideae</taxon>
        <taxon>Oryzeae</taxon>
        <taxon>Oryzinae</taxon>
        <taxon>Oryza</taxon>
        <taxon>Oryza sativa</taxon>
    </lineage>
</organism>
<name>Q8W328_ORYSJ</name>
<dbReference type="Proteomes" id="UP000000763">
    <property type="component" value="Chromosome 3"/>
</dbReference>
<dbReference type="EMBL" id="AC090882">
    <property type="protein sequence ID" value="AAL58222.1"/>
    <property type="molecule type" value="Genomic_DNA"/>
</dbReference>
<dbReference type="InterPro" id="IPR011009">
    <property type="entry name" value="Kinase-like_dom_sf"/>
</dbReference>
<accession>Q8W328</accession>
<reference evidence="3" key="2">
    <citation type="journal article" date="2008" name="Nucleic Acids Res.">
        <title>The rice annotation project database (RAP-DB): 2008 update.</title>
        <authorList>
            <consortium name="The rice annotation project (RAP)"/>
        </authorList>
    </citation>
    <scope>GENOME REANNOTATION</scope>
    <source>
        <strain evidence="3">cv. Nipponbare</strain>
    </source>
</reference>
<dbReference type="PANTHER" id="PTHR47987">
    <property type="entry name" value="OS08G0249100 PROTEIN"/>
    <property type="match status" value="1"/>
</dbReference>
<gene>
    <name evidence="2" type="primary">OSJNBa0014G15.19</name>
</gene>
<dbReference type="PANTHER" id="PTHR47987:SF30">
    <property type="entry name" value="OS06G0693200 PROTEIN"/>
    <property type="match status" value="1"/>
</dbReference>
<evidence type="ECO:0000313" key="2">
    <source>
        <dbReference type="EMBL" id="AAL58222.1"/>
    </source>
</evidence>
<dbReference type="InterPro" id="IPR046958">
    <property type="entry name" value="RBK1/2/STUNTED"/>
</dbReference>
<dbReference type="Gene3D" id="1.10.510.10">
    <property type="entry name" value="Transferase(Phosphotransferase) domain 1"/>
    <property type="match status" value="1"/>
</dbReference>
<evidence type="ECO:0000313" key="3">
    <source>
        <dbReference type="Proteomes" id="UP000000763"/>
    </source>
</evidence>
<dbReference type="SUPFAM" id="SSF56112">
    <property type="entry name" value="Protein kinase-like (PK-like)"/>
    <property type="match status" value="1"/>
</dbReference>
<sequence>MESSDLGVDGIRLWEELGPTGDRRGKSGARPARAEMGAAGSWRGRSWTRRWGLRGDDSGGGGGGGGGGGRGGGAVAAARERKAGSWVAQGGEEGKVVRRRGGGEQGEDVDGGGPGRDGLGINATLPHPRERPCSTLERAARGLDPDEGSGSDSCLTSADGRVRVWACERWERDFLAELGTVGHARHPNVCALLGCCVDRDLYLVFHFSGRGSVSANLHDENAPAMWWADAASGRGTSR</sequence>
<evidence type="ECO:0000256" key="1">
    <source>
        <dbReference type="SAM" id="MobiDB-lite"/>
    </source>
</evidence>
<dbReference type="AlphaFoldDB" id="Q8W328"/>
<feature type="compositionally biased region" description="Gly residues" evidence="1">
    <location>
        <begin position="58"/>
        <end position="74"/>
    </location>
</feature>
<feature type="region of interest" description="Disordered" evidence="1">
    <location>
        <begin position="1"/>
        <end position="130"/>
    </location>
</feature>
<proteinExistence type="predicted"/>